<sequence>MLVLTQFLFISFILLCNCDPPPPPTVPFFLEGTVQPSGNYHIFVRTVPSTEVTRILQSYDDKICSVENEIIKKNAAWMKYKIIPELREDRFKAEYAYGVLGDGTIMDGTKFEIKLDWKRAHDAYFMRKFDPIYVQIYAVNEPLKTSLVERMLFNPSSEVEYEFIYGTLRDQIGVKKYLLGHIPNGTENMEKYAVKVHSTNRTVDQINDVQMVETDTEGNFAIDFASDKQAPEEFYLSFYEASKMQNQNRAEVKPKVLRIDDPTILLMFGNEINVKIDFLTGNWTTVKRQSVAEMKFKAQNIWEIRGLIENVPEFDGFKATKIEVALFSTDPCNYSINAAGPSAICSSSSTTQEALKKVVATESETISGSYIFSIDGVQTADLRSIETKKSALFGLRTKSLKKLGTIYVMLTPTEFVPSETGQLFQHKLTYPTLTQMVEHGGEMAAQCRYKFGTETDNGQIAMGTEKSKMADLYQAYLERAKKSPTEIRDEIDAFKVSLQMVHMKPMDK</sequence>
<dbReference type="WBParaSite" id="Gr19_v10_g8957.t1">
    <property type="protein sequence ID" value="Gr19_v10_g8957.t1"/>
    <property type="gene ID" value="Gr19_v10_g8957"/>
</dbReference>
<dbReference type="AlphaFoldDB" id="A0A914ICK7"/>
<keyword evidence="1" id="KW-0732">Signal</keyword>
<evidence type="ECO:0000313" key="3">
    <source>
        <dbReference type="WBParaSite" id="Gr19_v10_g8957.t1"/>
    </source>
</evidence>
<organism evidence="2 3">
    <name type="scientific">Globodera rostochiensis</name>
    <name type="common">Golden nematode worm</name>
    <name type="synonym">Heterodera rostochiensis</name>
    <dbReference type="NCBI Taxonomy" id="31243"/>
    <lineage>
        <taxon>Eukaryota</taxon>
        <taxon>Metazoa</taxon>
        <taxon>Ecdysozoa</taxon>
        <taxon>Nematoda</taxon>
        <taxon>Chromadorea</taxon>
        <taxon>Rhabditida</taxon>
        <taxon>Tylenchina</taxon>
        <taxon>Tylenchomorpha</taxon>
        <taxon>Tylenchoidea</taxon>
        <taxon>Heteroderidae</taxon>
        <taxon>Heteroderinae</taxon>
        <taxon>Globodera</taxon>
    </lineage>
</organism>
<evidence type="ECO:0000256" key="1">
    <source>
        <dbReference type="SAM" id="SignalP"/>
    </source>
</evidence>
<feature type="signal peptide" evidence="1">
    <location>
        <begin position="1"/>
        <end position="18"/>
    </location>
</feature>
<feature type="chain" id="PRO_5038054181" evidence="1">
    <location>
        <begin position="19"/>
        <end position="508"/>
    </location>
</feature>
<reference evidence="3" key="1">
    <citation type="submission" date="2022-11" db="UniProtKB">
        <authorList>
            <consortium name="WormBaseParasite"/>
        </authorList>
    </citation>
    <scope>IDENTIFICATION</scope>
</reference>
<evidence type="ECO:0000313" key="2">
    <source>
        <dbReference type="Proteomes" id="UP000887572"/>
    </source>
</evidence>
<protein>
    <submittedName>
        <fullName evidence="3">Uncharacterized protein</fullName>
    </submittedName>
</protein>
<accession>A0A914ICK7</accession>
<keyword evidence="2" id="KW-1185">Reference proteome</keyword>
<dbReference type="Proteomes" id="UP000887572">
    <property type="component" value="Unplaced"/>
</dbReference>
<name>A0A914ICK7_GLORO</name>
<proteinExistence type="predicted"/>